<proteinExistence type="predicted"/>
<keyword evidence="11 19" id="KW-0418">Kinase</keyword>
<evidence type="ECO:0000256" key="13">
    <source>
        <dbReference type="ARBA" id="ARBA00023004"/>
    </source>
</evidence>
<keyword evidence="7" id="KW-0963">Cytoplasm</keyword>
<evidence type="ECO:0000259" key="18">
    <source>
        <dbReference type="PROSITE" id="PS50109"/>
    </source>
</evidence>
<comment type="function">
    <text evidence="16">Member of the two-component regulatory system NreB/NreC involved in the control of dissimilatory nitrate/nitrite reduction in response to oxygen. NreB functions as a direct oxygen sensor histidine kinase which is autophosphorylated, in the absence of oxygen, probably at the conserved histidine residue, and transfers its phosphate group probably to a conserved aspartate residue of NreC. NreB/NreC activates the expression of the nitrate (narGHJI) and nitrite (nir) reductase operons, as well as the putative nitrate transporter gene narT.</text>
</comment>
<evidence type="ECO:0000256" key="14">
    <source>
        <dbReference type="ARBA" id="ARBA00023012"/>
    </source>
</evidence>
<dbReference type="Proteomes" id="UP000307756">
    <property type="component" value="Unassembled WGS sequence"/>
</dbReference>
<evidence type="ECO:0000256" key="5">
    <source>
        <dbReference type="ARBA" id="ARBA00017322"/>
    </source>
</evidence>
<evidence type="ECO:0000256" key="2">
    <source>
        <dbReference type="ARBA" id="ARBA00001966"/>
    </source>
</evidence>
<dbReference type="RefSeq" id="WP_136830308.1">
    <property type="nucleotide sequence ID" value="NZ_SWBM01000001.1"/>
</dbReference>
<dbReference type="Pfam" id="PF02518">
    <property type="entry name" value="HATPase_c"/>
    <property type="match status" value="1"/>
</dbReference>
<evidence type="ECO:0000256" key="8">
    <source>
        <dbReference type="ARBA" id="ARBA00022679"/>
    </source>
</evidence>
<keyword evidence="20" id="KW-1185">Reference proteome</keyword>
<comment type="caution">
    <text evidence="19">The sequence shown here is derived from an EMBL/GenBank/DDBJ whole genome shotgun (WGS) entry which is preliminary data.</text>
</comment>
<organism evidence="19 20">
    <name type="scientific">Robertmurraya kyonggiensis</name>
    <dbReference type="NCBI Taxonomy" id="1037680"/>
    <lineage>
        <taxon>Bacteria</taxon>
        <taxon>Bacillati</taxon>
        <taxon>Bacillota</taxon>
        <taxon>Bacilli</taxon>
        <taxon>Bacillales</taxon>
        <taxon>Bacillaceae</taxon>
        <taxon>Robertmurraya</taxon>
    </lineage>
</organism>
<accession>A0A4U1D9Z6</accession>
<dbReference type="InterPro" id="IPR050482">
    <property type="entry name" value="Sensor_HK_TwoCompSys"/>
</dbReference>
<comment type="cofactor">
    <cofactor evidence="2">
        <name>[4Fe-4S] cluster</name>
        <dbReference type="ChEBI" id="CHEBI:49883"/>
    </cofactor>
</comment>
<dbReference type="InterPro" id="IPR011712">
    <property type="entry name" value="Sig_transdc_His_kin_sub3_dim/P"/>
</dbReference>
<dbReference type="GO" id="GO:0046872">
    <property type="term" value="F:metal ion binding"/>
    <property type="evidence" value="ECO:0007669"/>
    <property type="project" value="UniProtKB-KW"/>
</dbReference>
<gene>
    <name evidence="19" type="ORF">FA727_07625</name>
</gene>
<evidence type="ECO:0000256" key="17">
    <source>
        <dbReference type="ARBA" id="ARBA00030800"/>
    </source>
</evidence>
<keyword evidence="10" id="KW-0547">Nucleotide-binding</keyword>
<reference evidence="19 20" key="1">
    <citation type="journal article" date="2011" name="J. Microbiol.">
        <title>Bacillus kyonggiensis sp. nov., isolated from soil of a lettuce field.</title>
        <authorList>
            <person name="Dong K."/>
            <person name="Lee S."/>
        </authorList>
    </citation>
    <scope>NUCLEOTIDE SEQUENCE [LARGE SCALE GENOMIC DNA]</scope>
    <source>
        <strain evidence="19 20">NB22</strain>
    </source>
</reference>
<dbReference type="AlphaFoldDB" id="A0A4U1D9Z6"/>
<comment type="catalytic activity">
    <reaction evidence="1">
        <text>ATP + protein L-histidine = ADP + protein N-phospho-L-histidine.</text>
        <dbReference type="EC" id="2.7.13.3"/>
    </reaction>
</comment>
<keyword evidence="8" id="KW-0808">Transferase</keyword>
<dbReference type="Pfam" id="PF07730">
    <property type="entry name" value="HisKA_3"/>
    <property type="match status" value="1"/>
</dbReference>
<dbReference type="EC" id="2.7.13.3" evidence="4"/>
<evidence type="ECO:0000313" key="20">
    <source>
        <dbReference type="Proteomes" id="UP000307756"/>
    </source>
</evidence>
<dbReference type="InterPro" id="IPR004358">
    <property type="entry name" value="Sig_transdc_His_kin-like_C"/>
</dbReference>
<keyword evidence="9" id="KW-0479">Metal-binding</keyword>
<dbReference type="GO" id="GO:0051539">
    <property type="term" value="F:4 iron, 4 sulfur cluster binding"/>
    <property type="evidence" value="ECO:0007669"/>
    <property type="project" value="UniProtKB-KW"/>
</dbReference>
<keyword evidence="13" id="KW-0408">Iron</keyword>
<dbReference type="EMBL" id="SWBM01000001">
    <property type="protein sequence ID" value="TKC19399.1"/>
    <property type="molecule type" value="Genomic_DNA"/>
</dbReference>
<dbReference type="PRINTS" id="PR00344">
    <property type="entry name" value="BCTRLSENSOR"/>
</dbReference>
<dbReference type="InterPro" id="IPR036890">
    <property type="entry name" value="HATPase_C_sf"/>
</dbReference>
<keyword evidence="12" id="KW-0067">ATP-binding</keyword>
<keyword evidence="14" id="KW-0902">Two-component regulatory system</keyword>
<keyword evidence="15" id="KW-0411">Iron-sulfur</keyword>
<feature type="domain" description="Histidine kinase" evidence="18">
    <location>
        <begin position="28"/>
        <end position="215"/>
    </location>
</feature>
<dbReference type="GO" id="GO:0000155">
    <property type="term" value="F:phosphorelay sensor kinase activity"/>
    <property type="evidence" value="ECO:0007669"/>
    <property type="project" value="InterPro"/>
</dbReference>
<dbReference type="GO" id="GO:0005737">
    <property type="term" value="C:cytoplasm"/>
    <property type="evidence" value="ECO:0007669"/>
    <property type="project" value="UniProtKB-SubCell"/>
</dbReference>
<evidence type="ECO:0000256" key="6">
    <source>
        <dbReference type="ARBA" id="ARBA00022485"/>
    </source>
</evidence>
<dbReference type="GO" id="GO:0005524">
    <property type="term" value="F:ATP binding"/>
    <property type="evidence" value="ECO:0007669"/>
    <property type="project" value="UniProtKB-KW"/>
</dbReference>
<evidence type="ECO:0000256" key="9">
    <source>
        <dbReference type="ARBA" id="ARBA00022723"/>
    </source>
</evidence>
<dbReference type="InterPro" id="IPR005467">
    <property type="entry name" value="His_kinase_dom"/>
</dbReference>
<comment type="subcellular location">
    <subcellularLocation>
        <location evidence="3">Cytoplasm</location>
    </subcellularLocation>
</comment>
<dbReference type="CDD" id="cd16917">
    <property type="entry name" value="HATPase_UhpB-NarQ-NarX-like"/>
    <property type="match status" value="1"/>
</dbReference>
<evidence type="ECO:0000256" key="11">
    <source>
        <dbReference type="ARBA" id="ARBA00022777"/>
    </source>
</evidence>
<dbReference type="OrthoDB" id="9760839at2"/>
<protein>
    <recommendedName>
        <fullName evidence="5">Oxygen sensor histidine kinase NreB</fullName>
        <ecNumber evidence="4">2.7.13.3</ecNumber>
    </recommendedName>
    <alternativeName>
        <fullName evidence="17">Nitrogen regulation protein B</fullName>
    </alternativeName>
</protein>
<evidence type="ECO:0000256" key="7">
    <source>
        <dbReference type="ARBA" id="ARBA00022490"/>
    </source>
</evidence>
<dbReference type="GO" id="GO:0016020">
    <property type="term" value="C:membrane"/>
    <property type="evidence" value="ECO:0007669"/>
    <property type="project" value="InterPro"/>
</dbReference>
<dbReference type="InterPro" id="IPR003594">
    <property type="entry name" value="HATPase_dom"/>
</dbReference>
<evidence type="ECO:0000256" key="1">
    <source>
        <dbReference type="ARBA" id="ARBA00000085"/>
    </source>
</evidence>
<dbReference type="Gene3D" id="3.30.565.10">
    <property type="entry name" value="Histidine kinase-like ATPase, C-terminal domain"/>
    <property type="match status" value="1"/>
</dbReference>
<evidence type="ECO:0000256" key="4">
    <source>
        <dbReference type="ARBA" id="ARBA00012438"/>
    </source>
</evidence>
<evidence type="ECO:0000313" key="19">
    <source>
        <dbReference type="EMBL" id="TKC19399.1"/>
    </source>
</evidence>
<sequence length="215" mass="24387">MKRLPEKKEISNYIIQSSEDEIKRIALELHEGVGQTLYSVFTGIQLLEANMTDHESKRHVHEMNEILEKTIQEIRFLSVELHPPTLSSLGLLPALKSYVNLYKATYGILVEVEQVGQEKPLPERHRIMLFRVCQEALGNIAKYADTHQVEIKVNWEKDTVAIVITDYGIGFDVELNRDKPGLAVMHERMKLIGGNCVITSTLGKGTTIQLNLPLQ</sequence>
<evidence type="ECO:0000256" key="3">
    <source>
        <dbReference type="ARBA" id="ARBA00004496"/>
    </source>
</evidence>
<dbReference type="PROSITE" id="PS50109">
    <property type="entry name" value="HIS_KIN"/>
    <property type="match status" value="1"/>
</dbReference>
<keyword evidence="6" id="KW-0004">4Fe-4S</keyword>
<dbReference type="Gene3D" id="1.20.5.1930">
    <property type="match status" value="1"/>
</dbReference>
<dbReference type="GO" id="GO:0046983">
    <property type="term" value="F:protein dimerization activity"/>
    <property type="evidence" value="ECO:0007669"/>
    <property type="project" value="InterPro"/>
</dbReference>
<evidence type="ECO:0000256" key="15">
    <source>
        <dbReference type="ARBA" id="ARBA00023014"/>
    </source>
</evidence>
<dbReference type="PANTHER" id="PTHR24421">
    <property type="entry name" value="NITRATE/NITRITE SENSOR PROTEIN NARX-RELATED"/>
    <property type="match status" value="1"/>
</dbReference>
<dbReference type="SUPFAM" id="SSF55874">
    <property type="entry name" value="ATPase domain of HSP90 chaperone/DNA topoisomerase II/histidine kinase"/>
    <property type="match status" value="1"/>
</dbReference>
<evidence type="ECO:0000256" key="10">
    <source>
        <dbReference type="ARBA" id="ARBA00022741"/>
    </source>
</evidence>
<evidence type="ECO:0000256" key="12">
    <source>
        <dbReference type="ARBA" id="ARBA00022840"/>
    </source>
</evidence>
<evidence type="ECO:0000256" key="16">
    <source>
        <dbReference type="ARBA" id="ARBA00024827"/>
    </source>
</evidence>
<name>A0A4U1D9Z6_9BACI</name>
<dbReference type="SMART" id="SM00387">
    <property type="entry name" value="HATPase_c"/>
    <property type="match status" value="1"/>
</dbReference>